<dbReference type="Proteomes" id="UP000030104">
    <property type="component" value="Unassembled WGS sequence"/>
</dbReference>
<proteinExistence type="predicted"/>
<keyword evidence="2" id="KW-1185">Reference proteome</keyword>
<accession>A0A0A2LCP3</accession>
<gene>
    <name evidence="1" type="ORF">PITC_060680</name>
</gene>
<organism evidence="1 2">
    <name type="scientific">Penicillium italicum</name>
    <name type="common">Blue mold</name>
    <dbReference type="NCBI Taxonomy" id="40296"/>
    <lineage>
        <taxon>Eukaryota</taxon>
        <taxon>Fungi</taxon>
        <taxon>Dikarya</taxon>
        <taxon>Ascomycota</taxon>
        <taxon>Pezizomycotina</taxon>
        <taxon>Eurotiomycetes</taxon>
        <taxon>Eurotiomycetidae</taxon>
        <taxon>Eurotiales</taxon>
        <taxon>Aspergillaceae</taxon>
        <taxon>Penicillium</taxon>
    </lineage>
</organism>
<dbReference type="PhylomeDB" id="A0A0A2LCP3"/>
<sequence>MKPTTKICFLRRSTQPTTKCRYIGATSSRVDHSMRLSGGRTLGYAEYGCETGYPLMFMHGYPQCRLEALQ</sequence>
<dbReference type="STRING" id="40296.A0A0A2LCP3"/>
<comment type="caution">
    <text evidence="1">The sequence shown here is derived from an EMBL/GenBank/DDBJ whole genome shotgun (WGS) entry which is preliminary data.</text>
</comment>
<dbReference type="OrthoDB" id="294702at2759"/>
<dbReference type="EMBL" id="JQGA01000087">
    <property type="protein sequence ID" value="KGO77887.1"/>
    <property type="molecule type" value="Genomic_DNA"/>
</dbReference>
<dbReference type="AlphaFoldDB" id="A0A0A2LCP3"/>
<name>A0A0A2LCP3_PENIT</name>
<evidence type="ECO:0000313" key="2">
    <source>
        <dbReference type="Proteomes" id="UP000030104"/>
    </source>
</evidence>
<dbReference type="HOGENOM" id="CLU_2758588_0_0_1"/>
<reference evidence="1 2" key="1">
    <citation type="journal article" date="2015" name="Mol. Plant Microbe Interact.">
        <title>Genome, transcriptome, and functional analyses of Penicillium expansum provide new insights into secondary metabolism and pathogenicity.</title>
        <authorList>
            <person name="Ballester A.R."/>
            <person name="Marcet-Houben M."/>
            <person name="Levin E."/>
            <person name="Sela N."/>
            <person name="Selma-Lazaro C."/>
            <person name="Carmona L."/>
            <person name="Wisniewski M."/>
            <person name="Droby S."/>
            <person name="Gonzalez-Candelas L."/>
            <person name="Gabaldon T."/>
        </authorList>
    </citation>
    <scope>NUCLEOTIDE SEQUENCE [LARGE SCALE GENOMIC DNA]</scope>
    <source>
        <strain evidence="1 2">PHI-1</strain>
    </source>
</reference>
<protein>
    <submittedName>
        <fullName evidence="1">Uncharacterized protein</fullName>
    </submittedName>
</protein>
<evidence type="ECO:0000313" key="1">
    <source>
        <dbReference type="EMBL" id="KGO77887.1"/>
    </source>
</evidence>